<dbReference type="RefSeq" id="WP_173133497.1">
    <property type="nucleotide sequence ID" value="NZ_JABRWJ010000013.1"/>
</dbReference>
<comment type="caution">
    <text evidence="1">The sequence shown here is derived from an EMBL/GenBank/DDBJ whole genome shotgun (WGS) entry which is preliminary data.</text>
</comment>
<dbReference type="EMBL" id="JABRWJ010000013">
    <property type="protein sequence ID" value="NRF71729.1"/>
    <property type="molecule type" value="Genomic_DNA"/>
</dbReference>
<accession>A0ABX2ET58</accession>
<sequence length="387" mass="41207">MKKEFRVYYGSKLATKAQLDAIEEIVVEQEIGHSWAARIRIPVCIGEDGSWHGENEPAYADHARVRVEARIGDGDFIALIDGSIHSQEPDYNATPGRSAVTLVVHDDTRLLHREAASESFSGQTDSEIVTAIFQAAALGEEPDVEDTPRGADANAVVNRRGTMMEMLRLIAARYGDFHAYVLPGSSVGTSKGCFKKLRTGTGTALPQAILSGPQRNLSEFRIQRNAGRAARFEGAHLSLGDLSVTTASASPGDALAAGATGATESDDEDLLVRRLPPGTGDQTDLDEAARGMAAESGYTLRADGSVIPSIYPAILSPYRVLPVRLSNSRYSTDYVVYKVTHTLGISEYTQRFSVIGNQASPEAGAGASLPAAAAAPGLNFNVQVGIF</sequence>
<reference evidence="1 2" key="1">
    <citation type="submission" date="2020-05" db="EMBL/GenBank/DDBJ databases">
        <title>Aquincola sp. isolate from soil.</title>
        <authorList>
            <person name="Han J."/>
            <person name="Kim D.-U."/>
        </authorList>
    </citation>
    <scope>NUCLEOTIDE SEQUENCE [LARGE SCALE GENOMIC DNA]</scope>
    <source>
        <strain evidence="1 2">S2</strain>
    </source>
</reference>
<organism evidence="1 2">
    <name type="scientific">Pseudaquabacterium terrae</name>
    <dbReference type="NCBI Taxonomy" id="2732868"/>
    <lineage>
        <taxon>Bacteria</taxon>
        <taxon>Pseudomonadati</taxon>
        <taxon>Pseudomonadota</taxon>
        <taxon>Betaproteobacteria</taxon>
        <taxon>Burkholderiales</taxon>
        <taxon>Sphaerotilaceae</taxon>
        <taxon>Pseudaquabacterium</taxon>
    </lineage>
</organism>
<keyword evidence="2" id="KW-1185">Reference proteome</keyword>
<proteinExistence type="predicted"/>
<dbReference type="Proteomes" id="UP000737171">
    <property type="component" value="Unassembled WGS sequence"/>
</dbReference>
<protein>
    <submittedName>
        <fullName evidence="1">Uncharacterized protein</fullName>
    </submittedName>
</protein>
<evidence type="ECO:0000313" key="2">
    <source>
        <dbReference type="Proteomes" id="UP000737171"/>
    </source>
</evidence>
<name>A0ABX2ET58_9BURK</name>
<evidence type="ECO:0000313" key="1">
    <source>
        <dbReference type="EMBL" id="NRF71729.1"/>
    </source>
</evidence>
<gene>
    <name evidence="1" type="ORF">HLB44_32550</name>
</gene>